<dbReference type="HOGENOM" id="CLU_949271_0_0_6"/>
<dbReference type="AlphaFoldDB" id="D3HK71"/>
<evidence type="ECO:0000256" key="4">
    <source>
        <dbReference type="ARBA" id="ARBA00023136"/>
    </source>
</evidence>
<dbReference type="InterPro" id="IPR049453">
    <property type="entry name" value="Memb_transporter_dom"/>
</dbReference>
<dbReference type="KEGG" id="llo:LLO_2414"/>
<evidence type="ECO:0000256" key="2">
    <source>
        <dbReference type="ARBA" id="ARBA00022692"/>
    </source>
</evidence>
<keyword evidence="2 5" id="KW-0812">Transmembrane</keyword>
<keyword evidence="3 5" id="KW-1133">Transmembrane helix</keyword>
<feature type="transmembrane region" description="Helical" evidence="5">
    <location>
        <begin position="88"/>
        <end position="105"/>
    </location>
</feature>
<comment type="subcellular location">
    <subcellularLocation>
        <location evidence="1">Membrane</location>
        <topology evidence="1">Multi-pass membrane protein</topology>
    </subcellularLocation>
</comment>
<name>D3HK71_LEGLN</name>
<protein>
    <recommendedName>
        <fullName evidence="6">Integral membrane bound transporter domain-containing protein</fullName>
    </recommendedName>
</protein>
<evidence type="ECO:0000313" key="8">
    <source>
        <dbReference type="Proteomes" id="UP000001060"/>
    </source>
</evidence>
<feature type="transmembrane region" description="Helical" evidence="5">
    <location>
        <begin position="12"/>
        <end position="33"/>
    </location>
</feature>
<evidence type="ECO:0000256" key="1">
    <source>
        <dbReference type="ARBA" id="ARBA00004141"/>
    </source>
</evidence>
<dbReference type="EMBL" id="FN650140">
    <property type="protein sequence ID" value="CBJ12833.1"/>
    <property type="molecule type" value="Genomic_DNA"/>
</dbReference>
<organism evidence="7 8">
    <name type="scientific">Legionella longbeachae serogroup 1 (strain NSW150)</name>
    <dbReference type="NCBI Taxonomy" id="661367"/>
    <lineage>
        <taxon>Bacteria</taxon>
        <taxon>Pseudomonadati</taxon>
        <taxon>Pseudomonadota</taxon>
        <taxon>Gammaproteobacteria</taxon>
        <taxon>Legionellales</taxon>
        <taxon>Legionellaceae</taxon>
        <taxon>Legionella</taxon>
    </lineage>
</organism>
<evidence type="ECO:0000313" key="7">
    <source>
        <dbReference type="EMBL" id="CBJ12833.1"/>
    </source>
</evidence>
<dbReference type="GO" id="GO:0016020">
    <property type="term" value="C:membrane"/>
    <property type="evidence" value="ECO:0007669"/>
    <property type="project" value="UniProtKB-SubCell"/>
</dbReference>
<dbReference type="RefSeq" id="WP_003635935.1">
    <property type="nucleotide sequence ID" value="NC_013861.1"/>
</dbReference>
<evidence type="ECO:0000256" key="3">
    <source>
        <dbReference type="ARBA" id="ARBA00022989"/>
    </source>
</evidence>
<dbReference type="eggNOG" id="ENOG5030T2J">
    <property type="taxonomic scope" value="Bacteria"/>
</dbReference>
<accession>D3HK71</accession>
<dbReference type="GeneID" id="40926615"/>
<dbReference type="STRING" id="661367.LLO_2414"/>
<keyword evidence="4 5" id="KW-0472">Membrane</keyword>
<evidence type="ECO:0000259" key="6">
    <source>
        <dbReference type="Pfam" id="PF13515"/>
    </source>
</evidence>
<feature type="domain" description="Integral membrane bound transporter" evidence="6">
    <location>
        <begin position="25"/>
        <end position="157"/>
    </location>
</feature>
<dbReference type="Pfam" id="PF13515">
    <property type="entry name" value="FUSC_2"/>
    <property type="match status" value="1"/>
</dbReference>
<feature type="transmembrane region" description="Helical" evidence="5">
    <location>
        <begin position="65"/>
        <end position="82"/>
    </location>
</feature>
<keyword evidence="8" id="KW-1185">Reference proteome</keyword>
<sequence>MLTQNALKRKLDYARFVHLAIMFMVAMLIYLFSNIPHKWWVLLTVIVISAGIEPGLIVKRAIYRIGGTFAALLILIPLLYLTQFNYRLIPVIFIVAVIGFSVSSINTNRYDISVFFITLIAFFLLAQTTEINSPEGPFVMMLNRGICTLLGVAIVLIGDYFLFQTFHYSQKLYLFHQMMVYNFFNDVVQQITQTSPHRINSSIFVAKLRTQVIKICSPITVSSQNLKLEAKVSPQTIKRIDVFQETIWEIRRVLFALSVSEFVLHSPTTTQKHLQRFNTLMNKAKNNFIYIAEE</sequence>
<reference evidence="7 8" key="1">
    <citation type="journal article" date="2010" name="PLoS Genet.">
        <title>Analysis of the Legionella longbeachae genome and transcriptome uncovers unique strategies to cause Legionnaires' disease.</title>
        <authorList>
            <person name="Cazalet C."/>
            <person name="Gomez-Valero L."/>
            <person name="Rusniok C."/>
            <person name="Lomma M."/>
            <person name="Dervins-Ravault D."/>
            <person name="Newton H."/>
            <person name="Sansom F."/>
            <person name="Jarraud S."/>
            <person name="Zidane N."/>
            <person name="Ma L."/>
            <person name="Bouchier C."/>
            <person name="Etienne J."/>
            <person name="Hartland E."/>
            <person name="Buchrieser C."/>
        </authorList>
    </citation>
    <scope>NUCLEOTIDE SEQUENCE [LARGE SCALE GENOMIC DNA]</scope>
    <source>
        <strain evidence="7 8">NSW150</strain>
    </source>
</reference>
<dbReference type="OrthoDB" id="5653992at2"/>
<feature type="transmembrane region" description="Helical" evidence="5">
    <location>
        <begin position="112"/>
        <end position="129"/>
    </location>
</feature>
<gene>
    <name evidence="7" type="ordered locus">LLO_2414</name>
</gene>
<feature type="transmembrane region" description="Helical" evidence="5">
    <location>
        <begin position="39"/>
        <end position="58"/>
    </location>
</feature>
<evidence type="ECO:0000256" key="5">
    <source>
        <dbReference type="SAM" id="Phobius"/>
    </source>
</evidence>
<dbReference type="Proteomes" id="UP000001060">
    <property type="component" value="Chromosome"/>
</dbReference>
<feature type="transmembrane region" description="Helical" evidence="5">
    <location>
        <begin position="141"/>
        <end position="163"/>
    </location>
</feature>
<proteinExistence type="predicted"/>